<reference evidence="1 2" key="2">
    <citation type="journal article" date="2010" name="Stand. Genomic Sci.">
        <title>Complete genome sequence of Nakamurella multipartita type strain (Y-104).</title>
        <authorList>
            <person name="Tice H."/>
            <person name="Mayilraj S."/>
            <person name="Sims D."/>
            <person name="Lapidus A."/>
            <person name="Nolan M."/>
            <person name="Lucas S."/>
            <person name="Glavina Del Rio T."/>
            <person name="Copeland A."/>
            <person name="Cheng J.F."/>
            <person name="Meincke L."/>
            <person name="Bruce D."/>
            <person name="Goodwin L."/>
            <person name="Pitluck S."/>
            <person name="Ivanova N."/>
            <person name="Mavromatis K."/>
            <person name="Ovchinnikova G."/>
            <person name="Pati A."/>
            <person name="Chen A."/>
            <person name="Palaniappan K."/>
            <person name="Land M."/>
            <person name="Hauser L."/>
            <person name="Chang Y.J."/>
            <person name="Jeffries C.D."/>
            <person name="Detter J.C."/>
            <person name="Brettin T."/>
            <person name="Rohde M."/>
            <person name="Goker M."/>
            <person name="Bristow J."/>
            <person name="Eisen J.A."/>
            <person name="Markowitz V."/>
            <person name="Hugenholtz P."/>
            <person name="Kyrpides N.C."/>
            <person name="Klenk H.P."/>
            <person name="Chen F."/>
        </authorList>
    </citation>
    <scope>NUCLEOTIDE SEQUENCE [LARGE SCALE GENOMIC DNA]</scope>
    <source>
        <strain evidence="2">ATCC 700099 / DSM 44233 / CIP 104796 / JCM 9543 / NBRC 105858 / Y-104</strain>
    </source>
</reference>
<gene>
    <name evidence="1" type="ordered locus">Namu_5039</name>
</gene>
<accession>C8XB18</accession>
<protein>
    <submittedName>
        <fullName evidence="1">Uncharacterized protein</fullName>
    </submittedName>
</protein>
<organism evidence="1 2">
    <name type="scientific">Nakamurella multipartita (strain ATCC 700099 / DSM 44233 / CIP 104796 / JCM 9543 / NBRC 105858 / Y-104)</name>
    <name type="common">Microsphaera multipartita</name>
    <dbReference type="NCBI Taxonomy" id="479431"/>
    <lineage>
        <taxon>Bacteria</taxon>
        <taxon>Bacillati</taxon>
        <taxon>Actinomycetota</taxon>
        <taxon>Actinomycetes</taxon>
        <taxon>Nakamurellales</taxon>
        <taxon>Nakamurellaceae</taxon>
        <taxon>Nakamurella</taxon>
    </lineage>
</organism>
<reference evidence="2" key="1">
    <citation type="submission" date="2009-09" db="EMBL/GenBank/DDBJ databases">
        <title>The complete genome of Nakamurella multipartita DSM 44233.</title>
        <authorList>
            <consortium name="US DOE Joint Genome Institute (JGI-PGF)"/>
            <person name="Lucas S."/>
            <person name="Copeland A."/>
            <person name="Lapidus A."/>
            <person name="Glavina del Rio T."/>
            <person name="Dalin E."/>
            <person name="Tice H."/>
            <person name="Bruce D."/>
            <person name="Goodwin L."/>
            <person name="Pitluck S."/>
            <person name="Kyrpides N."/>
            <person name="Mavromatis K."/>
            <person name="Ivanova N."/>
            <person name="Ovchinnikova G."/>
            <person name="Sims D."/>
            <person name="Meincke L."/>
            <person name="Brettin T."/>
            <person name="Detter J.C."/>
            <person name="Han C."/>
            <person name="Larimer F."/>
            <person name="Land M."/>
            <person name="Hauser L."/>
            <person name="Markowitz V."/>
            <person name="Cheng J.-F."/>
            <person name="Hugenholtz P."/>
            <person name="Woyke T."/>
            <person name="Wu D."/>
            <person name="Klenk H.-P."/>
            <person name="Eisen J.A."/>
        </authorList>
    </citation>
    <scope>NUCLEOTIDE SEQUENCE [LARGE SCALE GENOMIC DNA]</scope>
    <source>
        <strain evidence="2">ATCC 700099 / DSM 44233 / CIP 104796 / JCM 9543 / NBRC 105858 / Y-104</strain>
    </source>
</reference>
<dbReference type="InParanoid" id="C8XB18"/>
<dbReference type="Proteomes" id="UP000002218">
    <property type="component" value="Chromosome"/>
</dbReference>
<keyword evidence="2" id="KW-1185">Reference proteome</keyword>
<dbReference type="AlphaFoldDB" id="C8XB18"/>
<sequence>MSVDGILISLAPAAGELGHLLRVAIDAEQVGATRIHLALDQPDFVAAVAGLRRQTDLIITTDPAHPGADLVDRLPPDVTEIVLDGTDPAALTAEVARVVAAATGEISVGGRGAAAVPVLFAAIAAGADLLVGTALTPVEPSAPGQDPPRGRDDAALVARASGLARIAGRPAAQGKPARARWRIG</sequence>
<dbReference type="HOGENOM" id="CLU_1466732_0_0_11"/>
<dbReference type="RefSeq" id="WP_015750118.1">
    <property type="nucleotide sequence ID" value="NC_013235.1"/>
</dbReference>
<dbReference type="EMBL" id="CP001737">
    <property type="protein sequence ID" value="ACV81310.1"/>
    <property type="molecule type" value="Genomic_DNA"/>
</dbReference>
<evidence type="ECO:0000313" key="2">
    <source>
        <dbReference type="Proteomes" id="UP000002218"/>
    </source>
</evidence>
<evidence type="ECO:0000313" key="1">
    <source>
        <dbReference type="EMBL" id="ACV81310.1"/>
    </source>
</evidence>
<dbReference type="STRING" id="479431.Namu_5039"/>
<dbReference type="KEGG" id="nml:Namu_5039"/>
<proteinExistence type="predicted"/>
<name>C8XB18_NAKMY</name>
<dbReference type="OrthoDB" id="9063716at2"/>